<dbReference type="PANTHER" id="PTHR33741:SF5">
    <property type="entry name" value="TRANSMEMBRANE PROTEIN DDB_G0269096-RELATED"/>
    <property type="match status" value="1"/>
</dbReference>
<keyword evidence="5" id="KW-1185">Reference proteome</keyword>
<evidence type="ECO:0000313" key="5">
    <source>
        <dbReference type="Proteomes" id="UP001432014"/>
    </source>
</evidence>
<feature type="domain" description="HPP transmembrane region" evidence="3">
    <location>
        <begin position="23"/>
        <end position="165"/>
    </location>
</feature>
<feature type="compositionally biased region" description="Low complexity" evidence="1">
    <location>
        <begin position="8"/>
        <end position="25"/>
    </location>
</feature>
<evidence type="ECO:0000256" key="2">
    <source>
        <dbReference type="SAM" id="Phobius"/>
    </source>
</evidence>
<evidence type="ECO:0000259" key="3">
    <source>
        <dbReference type="Pfam" id="PF04982"/>
    </source>
</evidence>
<accession>A0ABZ1W5G0</accession>
<feature type="transmembrane region" description="Helical" evidence="2">
    <location>
        <begin position="92"/>
        <end position="115"/>
    </location>
</feature>
<evidence type="ECO:0000313" key="4">
    <source>
        <dbReference type="EMBL" id="WUS56029.1"/>
    </source>
</evidence>
<dbReference type="Pfam" id="PF04982">
    <property type="entry name" value="TM_HPP"/>
    <property type="match status" value="1"/>
</dbReference>
<dbReference type="PANTHER" id="PTHR33741">
    <property type="entry name" value="TRANSMEMBRANE PROTEIN DDB_G0269096-RELATED"/>
    <property type="match status" value="1"/>
</dbReference>
<evidence type="ECO:0000256" key="1">
    <source>
        <dbReference type="SAM" id="MobiDB-lite"/>
    </source>
</evidence>
<gene>
    <name evidence="4" type="ORF">OG469_11145</name>
</gene>
<keyword evidence="2" id="KW-0812">Transmembrane</keyword>
<dbReference type="EMBL" id="CP108482">
    <property type="protein sequence ID" value="WUS56029.1"/>
    <property type="molecule type" value="Genomic_DNA"/>
</dbReference>
<protein>
    <submittedName>
        <fullName evidence="4">HPP family protein</fullName>
    </submittedName>
</protein>
<feature type="region of interest" description="Disordered" evidence="1">
    <location>
        <begin position="1"/>
        <end position="25"/>
    </location>
</feature>
<keyword evidence="2" id="KW-1133">Transmembrane helix</keyword>
<feature type="transmembrane region" description="Helical" evidence="2">
    <location>
        <begin position="143"/>
        <end position="162"/>
    </location>
</feature>
<dbReference type="InterPro" id="IPR058581">
    <property type="entry name" value="TM_HPP"/>
</dbReference>
<dbReference type="Proteomes" id="UP001432014">
    <property type="component" value="Chromosome"/>
</dbReference>
<name>A0ABZ1W5G0_9ACTN</name>
<organism evidence="4 5">
    <name type="scientific">Kitasatospora herbaricolor</name>
    <dbReference type="NCBI Taxonomy" id="68217"/>
    <lineage>
        <taxon>Bacteria</taxon>
        <taxon>Bacillati</taxon>
        <taxon>Actinomycetota</taxon>
        <taxon>Actinomycetes</taxon>
        <taxon>Kitasatosporales</taxon>
        <taxon>Streptomycetaceae</taxon>
        <taxon>Kitasatospora</taxon>
    </lineage>
</organism>
<keyword evidence="2" id="KW-0472">Membrane</keyword>
<dbReference type="RefSeq" id="WP_329499355.1">
    <property type="nucleotide sequence ID" value="NZ_CP108460.1"/>
</dbReference>
<dbReference type="InterPro" id="IPR007065">
    <property type="entry name" value="HPP"/>
</dbReference>
<reference evidence="4 5" key="1">
    <citation type="submission" date="2022-10" db="EMBL/GenBank/DDBJ databases">
        <title>The complete genomes of actinobacterial strains from the NBC collection.</title>
        <authorList>
            <person name="Joergensen T.S."/>
            <person name="Alvarez Arevalo M."/>
            <person name="Sterndorff E.B."/>
            <person name="Faurdal D."/>
            <person name="Vuksanovic O."/>
            <person name="Mourched A.-S."/>
            <person name="Charusanti P."/>
            <person name="Shaw S."/>
            <person name="Blin K."/>
            <person name="Weber T."/>
        </authorList>
    </citation>
    <scope>NUCLEOTIDE SEQUENCE [LARGE SCALE GENOMIC DNA]</scope>
    <source>
        <strain evidence="4 5">NBC_01247</strain>
    </source>
</reference>
<proteinExistence type="predicted"/>
<sequence>MSTDQATRSRPALRPPVSRAPASPSLGTMLHATTSSISVLLLIVAAGALLHQPMLVPPLAASAALVHSTPALPLAQPRSLVGGHLLAALTGFAVLAVLGSATWAAALAGGLALAVMMLSRTQHTPAVATAVIVVLQAPRPARFLPLLLAATVLIVLAAMAATRAKRGVPAYPSYWW</sequence>